<evidence type="ECO:0000256" key="3">
    <source>
        <dbReference type="ARBA" id="ARBA00023163"/>
    </source>
</evidence>
<dbReference type="Gene3D" id="1.10.10.10">
    <property type="entry name" value="Winged helix-like DNA-binding domain superfamily/Winged helix DNA-binding domain"/>
    <property type="match status" value="1"/>
</dbReference>
<evidence type="ECO:0000256" key="2">
    <source>
        <dbReference type="ARBA" id="ARBA00023125"/>
    </source>
</evidence>
<evidence type="ECO:0000256" key="1">
    <source>
        <dbReference type="ARBA" id="ARBA00023015"/>
    </source>
</evidence>
<dbReference type="InterPro" id="IPR000281">
    <property type="entry name" value="HTH_RpiR"/>
</dbReference>
<keyword evidence="3" id="KW-0804">Transcription</keyword>
<protein>
    <submittedName>
        <fullName evidence="5">MurR/RpiR family transcriptional regulator</fullName>
    </submittedName>
</protein>
<dbReference type="Pfam" id="PF01418">
    <property type="entry name" value="HTH_6"/>
    <property type="match status" value="1"/>
</dbReference>
<proteinExistence type="predicted"/>
<dbReference type="PROSITE" id="PS51071">
    <property type="entry name" value="HTH_RPIR"/>
    <property type="match status" value="1"/>
</dbReference>
<dbReference type="InterPro" id="IPR009057">
    <property type="entry name" value="Homeodomain-like_sf"/>
</dbReference>
<name>A0ABT1NKH2_9FIRM</name>
<sequence>MPDLKDLKEKIIKSKLTKKESYIAEYILYNVSKVCFMSASDLAKELNTSNTSVNRMAKALGYNGFNELQKEMQEYISYQADFSDNFRLPPMQRIVEMNNNELSQEKLITKIFELNSNNIMSVLSKNTPAKIDRVVDILATSNHIYINGYRGTADLANKFGFLLGLIIGNVILATSEDISNIEKVMDIEKDDCLVIISFNRYKKNTLDIINICKEKSAKLILITDRATAPFSQHADELMIVDVASLSFFNSNVAPMFLLELICTKLAVLLDEQAKERLNMLEPYINKTQIF</sequence>
<keyword evidence="1" id="KW-0805">Transcription regulation</keyword>
<dbReference type="PANTHER" id="PTHR30514:SF18">
    <property type="entry name" value="RPIR-FAMILY TRANSCRIPTIONAL REGULATOR"/>
    <property type="match status" value="1"/>
</dbReference>
<dbReference type="Pfam" id="PF01380">
    <property type="entry name" value="SIS"/>
    <property type="match status" value="1"/>
</dbReference>
<feature type="domain" description="HTH rpiR-type" evidence="4">
    <location>
        <begin position="3"/>
        <end position="79"/>
    </location>
</feature>
<dbReference type="InterPro" id="IPR047640">
    <property type="entry name" value="RpiR-like"/>
</dbReference>
<organism evidence="5 6">
    <name type="scientific">Lutispora saccharofermentans</name>
    <dbReference type="NCBI Taxonomy" id="3024236"/>
    <lineage>
        <taxon>Bacteria</taxon>
        <taxon>Bacillati</taxon>
        <taxon>Bacillota</taxon>
        <taxon>Clostridia</taxon>
        <taxon>Lutisporales</taxon>
        <taxon>Lutisporaceae</taxon>
        <taxon>Lutispora</taxon>
    </lineage>
</organism>
<dbReference type="SUPFAM" id="SSF46689">
    <property type="entry name" value="Homeodomain-like"/>
    <property type="match status" value="1"/>
</dbReference>
<comment type="caution">
    <text evidence="5">The sequence shown here is derived from an EMBL/GenBank/DDBJ whole genome shotgun (WGS) entry which is preliminary data.</text>
</comment>
<dbReference type="PANTHER" id="PTHR30514">
    <property type="entry name" value="GLUCOKINASE"/>
    <property type="match status" value="1"/>
</dbReference>
<dbReference type="SUPFAM" id="SSF53697">
    <property type="entry name" value="SIS domain"/>
    <property type="match status" value="1"/>
</dbReference>
<dbReference type="InterPro" id="IPR036388">
    <property type="entry name" value="WH-like_DNA-bd_sf"/>
</dbReference>
<dbReference type="RefSeq" id="WP_255229324.1">
    <property type="nucleotide sequence ID" value="NZ_JAJEKE010000029.1"/>
</dbReference>
<evidence type="ECO:0000313" key="5">
    <source>
        <dbReference type="EMBL" id="MCQ1531758.1"/>
    </source>
</evidence>
<keyword evidence="6" id="KW-1185">Reference proteome</keyword>
<dbReference type="InterPro" id="IPR046348">
    <property type="entry name" value="SIS_dom_sf"/>
</dbReference>
<dbReference type="InterPro" id="IPR001347">
    <property type="entry name" value="SIS_dom"/>
</dbReference>
<reference evidence="5 6" key="1">
    <citation type="submission" date="2021-10" db="EMBL/GenBank/DDBJ databases">
        <title>Lutispora strain m25 sp. nov., a thermophilic, non-spore-forming bacterium isolated from a lab-scale methanogenic bioreactor digesting anaerobic sludge.</title>
        <authorList>
            <person name="El Houari A."/>
            <person name="Mcdonald J."/>
        </authorList>
    </citation>
    <scope>NUCLEOTIDE SEQUENCE [LARGE SCALE GENOMIC DNA]</scope>
    <source>
        <strain evidence="6">m25</strain>
    </source>
</reference>
<dbReference type="InterPro" id="IPR035472">
    <property type="entry name" value="RpiR-like_SIS"/>
</dbReference>
<evidence type="ECO:0000313" key="6">
    <source>
        <dbReference type="Proteomes" id="UP001651880"/>
    </source>
</evidence>
<dbReference type="CDD" id="cd05013">
    <property type="entry name" value="SIS_RpiR"/>
    <property type="match status" value="1"/>
</dbReference>
<evidence type="ECO:0000259" key="4">
    <source>
        <dbReference type="PROSITE" id="PS51071"/>
    </source>
</evidence>
<dbReference type="Proteomes" id="UP001651880">
    <property type="component" value="Unassembled WGS sequence"/>
</dbReference>
<dbReference type="Gene3D" id="3.40.50.10490">
    <property type="entry name" value="Glucose-6-phosphate isomerase like protein, domain 1"/>
    <property type="match status" value="1"/>
</dbReference>
<dbReference type="EMBL" id="JAJEKE010000029">
    <property type="protein sequence ID" value="MCQ1531758.1"/>
    <property type="molecule type" value="Genomic_DNA"/>
</dbReference>
<keyword evidence="2" id="KW-0238">DNA-binding</keyword>
<gene>
    <name evidence="5" type="ORF">LJD61_19765</name>
</gene>
<accession>A0ABT1NKH2</accession>